<accession>A0A9Q8QNQ5</accession>
<sequence>MSQAPAIIWTHIRSRYGQLLEVEHLSVMQESHGNGRLVKKRLKNVRRAIPFFWKATCQDVENDFHQP</sequence>
<dbReference type="Proteomes" id="UP000829364">
    <property type="component" value="Chromosome 8"/>
</dbReference>
<name>A0A9Q8QNQ5_9HYPO</name>
<evidence type="ECO:0000313" key="2">
    <source>
        <dbReference type="Proteomes" id="UP000829364"/>
    </source>
</evidence>
<dbReference type="EMBL" id="CP086361">
    <property type="protein sequence ID" value="UNI22111.1"/>
    <property type="molecule type" value="Genomic_DNA"/>
</dbReference>
<dbReference type="RefSeq" id="XP_047845592.1">
    <property type="nucleotide sequence ID" value="XM_047989589.1"/>
</dbReference>
<keyword evidence="2" id="KW-1185">Reference proteome</keyword>
<protein>
    <submittedName>
        <fullName evidence="1">Uncharacterized protein</fullName>
    </submittedName>
</protein>
<dbReference type="GeneID" id="72069980"/>
<evidence type="ECO:0000313" key="1">
    <source>
        <dbReference type="EMBL" id="UNI22111.1"/>
    </source>
</evidence>
<gene>
    <name evidence="1" type="ORF">JDV02_008032</name>
</gene>
<organism evidence="1 2">
    <name type="scientific">Purpureocillium takamizusanense</name>
    <dbReference type="NCBI Taxonomy" id="2060973"/>
    <lineage>
        <taxon>Eukaryota</taxon>
        <taxon>Fungi</taxon>
        <taxon>Dikarya</taxon>
        <taxon>Ascomycota</taxon>
        <taxon>Pezizomycotina</taxon>
        <taxon>Sordariomycetes</taxon>
        <taxon>Hypocreomycetidae</taxon>
        <taxon>Hypocreales</taxon>
        <taxon>Ophiocordycipitaceae</taxon>
        <taxon>Purpureocillium</taxon>
    </lineage>
</organism>
<reference evidence="1" key="1">
    <citation type="submission" date="2021-11" db="EMBL/GenBank/DDBJ databases">
        <title>Purpureocillium_takamizusanense_genome.</title>
        <authorList>
            <person name="Nguyen N.-H."/>
        </authorList>
    </citation>
    <scope>NUCLEOTIDE SEQUENCE</scope>
    <source>
        <strain evidence="1">PT3</strain>
    </source>
</reference>
<dbReference type="KEGG" id="ptkz:JDV02_008032"/>
<proteinExistence type="predicted"/>
<dbReference type="AlphaFoldDB" id="A0A9Q8QNQ5"/>